<keyword evidence="4 7" id="KW-1133">Transmembrane helix</keyword>
<gene>
    <name evidence="8" type="ORF">RM519_02745</name>
</gene>
<keyword evidence="6" id="KW-0175">Coiled coil</keyword>
<accession>A0ABU2Y1W2</accession>
<organism evidence="8 9">
    <name type="scientific">Urechidicola vernalis</name>
    <dbReference type="NCBI Taxonomy" id="3075600"/>
    <lineage>
        <taxon>Bacteria</taxon>
        <taxon>Pseudomonadati</taxon>
        <taxon>Bacteroidota</taxon>
        <taxon>Flavobacteriia</taxon>
        <taxon>Flavobacteriales</taxon>
        <taxon>Flavobacteriaceae</taxon>
        <taxon>Urechidicola</taxon>
    </lineage>
</organism>
<evidence type="ECO:0000256" key="7">
    <source>
        <dbReference type="SAM" id="Phobius"/>
    </source>
</evidence>
<evidence type="ECO:0000256" key="5">
    <source>
        <dbReference type="ARBA" id="ARBA00023136"/>
    </source>
</evidence>
<evidence type="ECO:0000256" key="1">
    <source>
        <dbReference type="ARBA" id="ARBA00004651"/>
    </source>
</evidence>
<name>A0ABU2Y1W2_9FLAO</name>
<evidence type="ECO:0000256" key="4">
    <source>
        <dbReference type="ARBA" id="ARBA00022989"/>
    </source>
</evidence>
<keyword evidence="2" id="KW-1003">Cell membrane</keyword>
<evidence type="ECO:0000313" key="9">
    <source>
        <dbReference type="Proteomes" id="UP001252186"/>
    </source>
</evidence>
<dbReference type="Proteomes" id="UP001252186">
    <property type="component" value="Unassembled WGS sequence"/>
</dbReference>
<feature type="transmembrane region" description="Helical" evidence="7">
    <location>
        <begin position="426"/>
        <end position="447"/>
    </location>
</feature>
<dbReference type="RefSeq" id="WP_311591991.1">
    <property type="nucleotide sequence ID" value="NZ_JAVRHV010000001.1"/>
</dbReference>
<protein>
    <submittedName>
        <fullName evidence="8">LptF/LptG family permease</fullName>
    </submittedName>
</protein>
<comment type="subcellular location">
    <subcellularLocation>
        <location evidence="1">Cell membrane</location>
        <topology evidence="1">Multi-pass membrane protein</topology>
    </subcellularLocation>
</comment>
<dbReference type="InterPro" id="IPR005495">
    <property type="entry name" value="LptG/LptF_permease"/>
</dbReference>
<evidence type="ECO:0000313" key="8">
    <source>
        <dbReference type="EMBL" id="MDT0552155.1"/>
    </source>
</evidence>
<feature type="transmembrane region" description="Helical" evidence="7">
    <location>
        <begin position="396"/>
        <end position="414"/>
    </location>
</feature>
<keyword evidence="3 7" id="KW-0812">Transmembrane</keyword>
<dbReference type="Pfam" id="PF03739">
    <property type="entry name" value="LptF_LptG"/>
    <property type="match status" value="2"/>
</dbReference>
<reference evidence="8 9" key="1">
    <citation type="submission" date="2023-09" db="EMBL/GenBank/DDBJ databases">
        <authorList>
            <person name="Rey-Velasco X."/>
        </authorList>
    </citation>
    <scope>NUCLEOTIDE SEQUENCE [LARGE SCALE GENOMIC DNA]</scope>
    <source>
        <strain evidence="8 9">P050</strain>
    </source>
</reference>
<dbReference type="EMBL" id="JAVRHV010000001">
    <property type="protein sequence ID" value="MDT0552155.1"/>
    <property type="molecule type" value="Genomic_DNA"/>
</dbReference>
<feature type="transmembrane region" description="Helical" evidence="7">
    <location>
        <begin position="99"/>
        <end position="118"/>
    </location>
</feature>
<evidence type="ECO:0000256" key="2">
    <source>
        <dbReference type="ARBA" id="ARBA00022475"/>
    </source>
</evidence>
<sequence length="479" mass="54447">MKKLDIYIIKSFLKPFFATFFVILFVLVMQAIWVGFDEISGKGISVGFILKFIGYLSLTVVPMAMPIGILLSSIMSLGDFAENYEFAAIKSAGISLRRFITPVMVVAILLSGINFLFLNNVYPHAVLKQKNMFLNMKKKQPALALIPGVFNTEIPGYVIKFDEKYGEEQNLLRNVQIADLNGKLGKSITTTAAYGEIVTEEGSKYMTFKLFDVNRWEDHATRRDKREKRQKMPFSKSTSSTYSINVDVSAFSNENLNDTISQTQHQMLSLKQLVIFADSSKTAYDEYIDDRAKNFFILIRASSLKPFADSINRSNYKDELLDNFDLRNQAIIVRNANENVQNNIKNFENDNQRFKIKRKILNLYDHEYHNRIAFSFACLVLFFIGAPLGSIIRKGGFGLPMVMAIIIFVVYFFISSLGKNLAEESAITSRIGGWLSTIILLPFGILLTRRAAKDKGIFSIDSAIEPIKKLIKRIKFKKK</sequence>
<dbReference type="PANTHER" id="PTHR33529:SF6">
    <property type="entry name" value="YJGP_YJGQ FAMILY PERMEASE"/>
    <property type="match status" value="1"/>
</dbReference>
<dbReference type="PANTHER" id="PTHR33529">
    <property type="entry name" value="SLR0882 PROTEIN-RELATED"/>
    <property type="match status" value="1"/>
</dbReference>
<feature type="transmembrane region" description="Helical" evidence="7">
    <location>
        <begin position="372"/>
        <end position="389"/>
    </location>
</feature>
<feature type="coiled-coil region" evidence="6">
    <location>
        <begin position="330"/>
        <end position="357"/>
    </location>
</feature>
<evidence type="ECO:0000256" key="6">
    <source>
        <dbReference type="SAM" id="Coils"/>
    </source>
</evidence>
<keyword evidence="5 7" id="KW-0472">Membrane</keyword>
<evidence type="ECO:0000256" key="3">
    <source>
        <dbReference type="ARBA" id="ARBA00022692"/>
    </source>
</evidence>
<keyword evidence="9" id="KW-1185">Reference proteome</keyword>
<proteinExistence type="predicted"/>
<feature type="transmembrane region" description="Helical" evidence="7">
    <location>
        <begin position="12"/>
        <end position="33"/>
    </location>
</feature>
<comment type="caution">
    <text evidence="8">The sequence shown here is derived from an EMBL/GenBank/DDBJ whole genome shotgun (WGS) entry which is preliminary data.</text>
</comment>
<feature type="transmembrane region" description="Helical" evidence="7">
    <location>
        <begin position="53"/>
        <end position="78"/>
    </location>
</feature>